<evidence type="ECO:0000313" key="3">
    <source>
        <dbReference type="Proteomes" id="UP001178507"/>
    </source>
</evidence>
<feature type="region of interest" description="Disordered" evidence="1">
    <location>
        <begin position="1"/>
        <end position="127"/>
    </location>
</feature>
<feature type="compositionally biased region" description="Low complexity" evidence="1">
    <location>
        <begin position="21"/>
        <end position="30"/>
    </location>
</feature>
<comment type="caution">
    <text evidence="2">The sequence shown here is derived from an EMBL/GenBank/DDBJ whole genome shotgun (WGS) entry which is preliminary data.</text>
</comment>
<dbReference type="Proteomes" id="UP001178507">
    <property type="component" value="Unassembled WGS sequence"/>
</dbReference>
<feature type="compositionally biased region" description="Low complexity" evidence="1">
    <location>
        <begin position="53"/>
        <end position="65"/>
    </location>
</feature>
<protein>
    <submittedName>
        <fullName evidence="2">Uncharacterized protein</fullName>
    </submittedName>
</protein>
<feature type="compositionally biased region" description="Acidic residues" evidence="1">
    <location>
        <begin position="108"/>
        <end position="127"/>
    </location>
</feature>
<evidence type="ECO:0000313" key="2">
    <source>
        <dbReference type="EMBL" id="CAJ1383333.1"/>
    </source>
</evidence>
<evidence type="ECO:0000256" key="1">
    <source>
        <dbReference type="SAM" id="MobiDB-lite"/>
    </source>
</evidence>
<reference evidence="2" key="1">
    <citation type="submission" date="2023-08" db="EMBL/GenBank/DDBJ databases">
        <authorList>
            <person name="Chen Y."/>
            <person name="Shah S."/>
            <person name="Dougan E. K."/>
            <person name="Thang M."/>
            <person name="Chan C."/>
        </authorList>
    </citation>
    <scope>NUCLEOTIDE SEQUENCE</scope>
</reference>
<keyword evidence="3" id="KW-1185">Reference proteome</keyword>
<dbReference type="AlphaFoldDB" id="A0AA36IAQ9"/>
<accession>A0AA36IAQ9</accession>
<organism evidence="2 3">
    <name type="scientific">Effrenium voratum</name>
    <dbReference type="NCBI Taxonomy" id="2562239"/>
    <lineage>
        <taxon>Eukaryota</taxon>
        <taxon>Sar</taxon>
        <taxon>Alveolata</taxon>
        <taxon>Dinophyceae</taxon>
        <taxon>Suessiales</taxon>
        <taxon>Symbiodiniaceae</taxon>
        <taxon>Effrenium</taxon>
    </lineage>
</organism>
<feature type="non-terminal residue" evidence="2">
    <location>
        <position position="127"/>
    </location>
</feature>
<feature type="compositionally biased region" description="Pro residues" evidence="1">
    <location>
        <begin position="1"/>
        <end position="20"/>
    </location>
</feature>
<dbReference type="EMBL" id="CAUJNA010001004">
    <property type="protein sequence ID" value="CAJ1383333.1"/>
    <property type="molecule type" value="Genomic_DNA"/>
</dbReference>
<feature type="compositionally biased region" description="Basic and acidic residues" evidence="1">
    <location>
        <begin position="68"/>
        <end position="88"/>
    </location>
</feature>
<feature type="non-terminal residue" evidence="2">
    <location>
        <position position="1"/>
    </location>
</feature>
<feature type="compositionally biased region" description="Basic residues" evidence="1">
    <location>
        <begin position="39"/>
        <end position="49"/>
    </location>
</feature>
<sequence length="127" mass="13391">RPSPAAQPAELPAPPSPPAAPLGAGKPALEATEETKGRLLGRHEHHKARAVSAPAGKARAAWAPPLLEAERADPPPQEQDREREEKPKARARGFSPVRESPPGASDLAIEESVDFGDVSDPDPEPVE</sequence>
<gene>
    <name evidence="2" type="ORF">EVOR1521_LOCUS10479</name>
</gene>
<proteinExistence type="predicted"/>
<name>A0AA36IAQ9_9DINO</name>